<evidence type="ECO:0000256" key="1">
    <source>
        <dbReference type="SAM" id="Phobius"/>
    </source>
</evidence>
<gene>
    <name evidence="2" type="ORF">CBG54_06025</name>
</gene>
<proteinExistence type="predicted"/>
<keyword evidence="1" id="KW-0812">Transmembrane</keyword>
<evidence type="ECO:0000313" key="3">
    <source>
        <dbReference type="Proteomes" id="UP000224182"/>
    </source>
</evidence>
<evidence type="ECO:0000313" key="2">
    <source>
        <dbReference type="EMBL" id="PHI06622.1"/>
    </source>
</evidence>
<keyword evidence="1" id="KW-1133">Transmembrane helix</keyword>
<protein>
    <submittedName>
        <fullName evidence="2">Uncharacterized protein</fullName>
    </submittedName>
</protein>
<feature type="transmembrane region" description="Helical" evidence="1">
    <location>
        <begin position="33"/>
        <end position="58"/>
    </location>
</feature>
<feature type="transmembrane region" description="Helical" evidence="1">
    <location>
        <begin position="6"/>
        <end position="21"/>
    </location>
</feature>
<keyword evidence="1" id="KW-0472">Membrane</keyword>
<dbReference type="AlphaFoldDB" id="A0A2C6BS22"/>
<comment type="caution">
    <text evidence="2">The sequence shown here is derived from an EMBL/GenBank/DDBJ whole genome shotgun (WGS) entry which is preliminary data.</text>
</comment>
<reference evidence="2 3" key="1">
    <citation type="submission" date="2017-06" db="EMBL/GenBank/DDBJ databases">
        <title>Draft genome sequence of Fusobacterium nucleatum subsp. polymorphum KCOM 1271 (=ChDC F305).</title>
        <authorList>
            <person name="Kook J.-K."/>
            <person name="Park S.-N."/>
            <person name="Lim Y.K."/>
            <person name="Roh H."/>
        </authorList>
    </citation>
    <scope>NUCLEOTIDE SEQUENCE [LARGE SCALE GENOMIC DNA]</scope>
    <source>
        <strain evidence="3">KCOM 1271 (ChDC F305)</strain>
    </source>
</reference>
<dbReference type="RefSeq" id="WP_098974370.1">
    <property type="nucleotide sequence ID" value="NZ_CP077115.1"/>
</dbReference>
<name>A0A2C6BS22_FUSNP</name>
<organism evidence="2 3">
    <name type="scientific">Fusobacterium nucleatum subsp. polymorphum</name>
    <name type="common">Fusobacterium polymorphum</name>
    <dbReference type="NCBI Taxonomy" id="76857"/>
    <lineage>
        <taxon>Bacteria</taxon>
        <taxon>Fusobacteriati</taxon>
        <taxon>Fusobacteriota</taxon>
        <taxon>Fusobacteriia</taxon>
        <taxon>Fusobacteriales</taxon>
        <taxon>Fusobacteriaceae</taxon>
        <taxon>Fusobacterium</taxon>
    </lineage>
</organism>
<dbReference type="Proteomes" id="UP000224182">
    <property type="component" value="Unassembled WGS sequence"/>
</dbReference>
<dbReference type="EMBL" id="NIRN01000001">
    <property type="protein sequence ID" value="PHI06622.1"/>
    <property type="molecule type" value="Genomic_DNA"/>
</dbReference>
<sequence length="81" mass="9384">MATIISLRIIIILLFTLNNFRDKYKDKENIIEIYIANIILILIGAEVIAFILITKLIAFPLASFLESILDKIEKYLINFLK</sequence>
<accession>A0A2C6BS22</accession>